<evidence type="ECO:0000313" key="2">
    <source>
        <dbReference type="WBParaSite" id="Minc3s03159g32985"/>
    </source>
</evidence>
<sequence>MDSDLAVRHDVLALRCGAVFGRFWRFRVGVFYDFKKLAFDAPRENFGAQPRF</sequence>
<accession>A0A914MYP1</accession>
<dbReference type="Proteomes" id="UP000887563">
    <property type="component" value="Unplaced"/>
</dbReference>
<evidence type="ECO:0000313" key="1">
    <source>
        <dbReference type="Proteomes" id="UP000887563"/>
    </source>
</evidence>
<dbReference type="WBParaSite" id="Minc3s03159g32985">
    <property type="protein sequence ID" value="Minc3s03159g32985"/>
    <property type="gene ID" value="Minc3s03159g32985"/>
</dbReference>
<proteinExistence type="predicted"/>
<dbReference type="AlphaFoldDB" id="A0A914MYP1"/>
<name>A0A914MYP1_MELIC</name>
<keyword evidence="1" id="KW-1185">Reference proteome</keyword>
<organism evidence="1 2">
    <name type="scientific">Meloidogyne incognita</name>
    <name type="common">Southern root-knot nematode worm</name>
    <name type="synonym">Oxyuris incognita</name>
    <dbReference type="NCBI Taxonomy" id="6306"/>
    <lineage>
        <taxon>Eukaryota</taxon>
        <taxon>Metazoa</taxon>
        <taxon>Ecdysozoa</taxon>
        <taxon>Nematoda</taxon>
        <taxon>Chromadorea</taxon>
        <taxon>Rhabditida</taxon>
        <taxon>Tylenchina</taxon>
        <taxon>Tylenchomorpha</taxon>
        <taxon>Tylenchoidea</taxon>
        <taxon>Meloidogynidae</taxon>
        <taxon>Meloidogyninae</taxon>
        <taxon>Meloidogyne</taxon>
        <taxon>Meloidogyne incognita group</taxon>
    </lineage>
</organism>
<protein>
    <submittedName>
        <fullName evidence="2">Uncharacterized protein</fullName>
    </submittedName>
</protein>
<reference evidence="2" key="1">
    <citation type="submission" date="2022-11" db="UniProtKB">
        <authorList>
            <consortium name="WormBaseParasite"/>
        </authorList>
    </citation>
    <scope>IDENTIFICATION</scope>
</reference>